<feature type="region of interest" description="Disordered" evidence="1">
    <location>
        <begin position="77"/>
        <end position="98"/>
    </location>
</feature>
<accession>A0ABP1BZT4</accession>
<keyword evidence="3" id="KW-1185">Reference proteome</keyword>
<reference evidence="2" key="1">
    <citation type="submission" date="2024-03" db="EMBL/GenBank/DDBJ databases">
        <authorList>
            <consortium name="ELIXIR-Norway"/>
            <consortium name="Elixir Norway"/>
        </authorList>
    </citation>
    <scope>NUCLEOTIDE SEQUENCE</scope>
</reference>
<evidence type="ECO:0000313" key="3">
    <source>
        <dbReference type="Proteomes" id="UP001497522"/>
    </source>
</evidence>
<evidence type="ECO:0000313" key="2">
    <source>
        <dbReference type="EMBL" id="CAK9881994.1"/>
    </source>
</evidence>
<proteinExistence type="predicted"/>
<name>A0ABP1BZT4_9BRYO</name>
<evidence type="ECO:0000256" key="1">
    <source>
        <dbReference type="SAM" id="MobiDB-lite"/>
    </source>
</evidence>
<protein>
    <submittedName>
        <fullName evidence="2">Uncharacterized protein</fullName>
    </submittedName>
</protein>
<gene>
    <name evidence="2" type="ORF">CSSPJE1EN2_LOCUS23350</name>
</gene>
<dbReference type="Proteomes" id="UP001497522">
    <property type="component" value="Chromosome 8"/>
</dbReference>
<dbReference type="EMBL" id="OZ023709">
    <property type="protein sequence ID" value="CAK9881994.1"/>
    <property type="molecule type" value="Genomic_DNA"/>
</dbReference>
<sequence>MTPPVAFTTDRRFAGSIEFLFSFVPGYASGYDITTRWAHRFGHTGFVFRPRPPHNEPLNRGSRNGFSRASARSGMWAWSRGGGEGDDETTRLGNACAL</sequence>
<organism evidence="2 3">
    <name type="scientific">Sphagnum jensenii</name>
    <dbReference type="NCBI Taxonomy" id="128206"/>
    <lineage>
        <taxon>Eukaryota</taxon>
        <taxon>Viridiplantae</taxon>
        <taxon>Streptophyta</taxon>
        <taxon>Embryophyta</taxon>
        <taxon>Bryophyta</taxon>
        <taxon>Sphagnophytina</taxon>
        <taxon>Sphagnopsida</taxon>
        <taxon>Sphagnales</taxon>
        <taxon>Sphagnaceae</taxon>
        <taxon>Sphagnum</taxon>
    </lineage>
</organism>